<dbReference type="EMBL" id="PDOB01000015">
    <property type="protein sequence ID" value="PIL39680.1"/>
    <property type="molecule type" value="Genomic_DNA"/>
</dbReference>
<gene>
    <name evidence="2" type="ORF">CR103_11325</name>
</gene>
<dbReference type="InterPro" id="IPR008317">
    <property type="entry name" value="UCP030561"/>
</dbReference>
<name>A0A2G8T0V7_9BURK</name>
<dbReference type="Proteomes" id="UP000228593">
    <property type="component" value="Unassembled WGS sequence"/>
</dbReference>
<evidence type="ECO:0000259" key="1">
    <source>
        <dbReference type="Pfam" id="PF12680"/>
    </source>
</evidence>
<dbReference type="PIRSF" id="PIRSF030561">
    <property type="entry name" value="UCP030561"/>
    <property type="match status" value="1"/>
</dbReference>
<reference evidence="2 3" key="1">
    <citation type="submission" date="2017-10" db="EMBL/GenBank/DDBJ databases">
        <title>Massilia psychrophilum sp. nov., a novel purple-pigmented bacterium isolated from Tianshan glacier, Xinjiang Municipality, China.</title>
        <authorList>
            <person name="Wang H."/>
        </authorList>
    </citation>
    <scope>NUCLEOTIDE SEQUENCE [LARGE SCALE GENOMIC DNA]</scope>
    <source>
        <strain evidence="2 3">JCM 30813</strain>
    </source>
</reference>
<dbReference type="InterPro" id="IPR032710">
    <property type="entry name" value="NTF2-like_dom_sf"/>
</dbReference>
<dbReference type="InterPro" id="IPR037401">
    <property type="entry name" value="SnoaL-like"/>
</dbReference>
<dbReference type="Pfam" id="PF12680">
    <property type="entry name" value="SnoaL_2"/>
    <property type="match status" value="1"/>
</dbReference>
<feature type="domain" description="SnoaL-like" evidence="1">
    <location>
        <begin position="18"/>
        <end position="116"/>
    </location>
</feature>
<evidence type="ECO:0000313" key="3">
    <source>
        <dbReference type="Proteomes" id="UP000228593"/>
    </source>
</evidence>
<dbReference type="RefSeq" id="WP_099916096.1">
    <property type="nucleotide sequence ID" value="NZ_BMHS01000022.1"/>
</dbReference>
<dbReference type="OrthoDB" id="9799296at2"/>
<keyword evidence="2" id="KW-0413">Isomerase</keyword>
<evidence type="ECO:0000313" key="2">
    <source>
        <dbReference type="EMBL" id="PIL39680.1"/>
    </source>
</evidence>
<accession>A0A2G8T0V7</accession>
<dbReference type="GO" id="GO:0016853">
    <property type="term" value="F:isomerase activity"/>
    <property type="evidence" value="ECO:0007669"/>
    <property type="project" value="UniProtKB-KW"/>
</dbReference>
<organism evidence="2 3">
    <name type="scientific">Massilia psychrophila</name>
    <dbReference type="NCBI Taxonomy" id="1603353"/>
    <lineage>
        <taxon>Bacteria</taxon>
        <taxon>Pseudomonadati</taxon>
        <taxon>Pseudomonadota</taxon>
        <taxon>Betaproteobacteria</taxon>
        <taxon>Burkholderiales</taxon>
        <taxon>Oxalobacteraceae</taxon>
        <taxon>Telluria group</taxon>
        <taxon>Massilia</taxon>
    </lineage>
</organism>
<keyword evidence="3" id="KW-1185">Reference proteome</keyword>
<proteinExistence type="predicted"/>
<dbReference type="Gene3D" id="3.10.450.50">
    <property type="match status" value="1"/>
</dbReference>
<protein>
    <submittedName>
        <fullName evidence="2">Steroid delta-isomerase</fullName>
    </submittedName>
</protein>
<dbReference type="SUPFAM" id="SSF54427">
    <property type="entry name" value="NTF2-like"/>
    <property type="match status" value="1"/>
</dbReference>
<dbReference type="AlphaFoldDB" id="A0A2G8T0V7"/>
<comment type="caution">
    <text evidence="2">The sequence shown here is derived from an EMBL/GenBank/DDBJ whole genome shotgun (WGS) entry which is preliminary data.</text>
</comment>
<sequence length="130" mass="14056">MTAIDPATASALDPATIVQRQLDAYNARDLDALLATYALDARQFAHPATLLASGAADLRARMAQRFAEPNLHARLLQRVVMGNIVIDHEEVTRTFPEGAGRVDMVVIYEVVDGKIQSASAQVSNQRLDAA</sequence>